<gene>
    <name evidence="2" type="ORF">ACFX5D_08955</name>
</gene>
<dbReference type="EMBL" id="JBHZQA010000004">
    <property type="protein sequence ID" value="MFE3848089.1"/>
    <property type="molecule type" value="Genomic_DNA"/>
</dbReference>
<feature type="signal peptide" evidence="1">
    <location>
        <begin position="1"/>
        <end position="18"/>
    </location>
</feature>
<proteinExistence type="predicted"/>
<sequence>MKTRFLFLVVLISSYCFAQSLNDYKTVLIPLKFDFTKTDNQYRLATLSKFNLNKAGFQAYYDNEQLPKENNDRCSLLYFDVVKEKSFLTTKVYITFKNCDRKIIFKSDIGTSKEKDYQLAYTEALNKAFVSVYALQYKYNNGGSMVVSGPDVQNVSKGITEVGATSEPVKQVVISRNTIVVSSKVLYAQPTTTGFQLIDSTPKVMMKVYNTSRKDSFIATKGNTQGVLIAIGNQWFFEYYLNDILISEKVDVKF</sequence>
<dbReference type="RefSeq" id="WP_379857858.1">
    <property type="nucleotide sequence ID" value="NZ_JBHZQA010000004.1"/>
</dbReference>
<keyword evidence="1" id="KW-0732">Signal</keyword>
<organism evidence="2 3">
    <name type="scientific">Flavobacterium fructosi</name>
    <dbReference type="NCBI Taxonomy" id="3230416"/>
    <lineage>
        <taxon>Bacteria</taxon>
        <taxon>Pseudomonadati</taxon>
        <taxon>Bacteroidota</taxon>
        <taxon>Flavobacteriia</taxon>
        <taxon>Flavobacteriales</taxon>
        <taxon>Flavobacteriaceae</taxon>
        <taxon>Flavobacterium</taxon>
    </lineage>
</organism>
<evidence type="ECO:0000313" key="2">
    <source>
        <dbReference type="EMBL" id="MFE3848089.1"/>
    </source>
</evidence>
<protein>
    <submittedName>
        <fullName evidence="2">Uncharacterized protein</fullName>
    </submittedName>
</protein>
<comment type="caution">
    <text evidence="2">The sequence shown here is derived from an EMBL/GenBank/DDBJ whole genome shotgun (WGS) entry which is preliminary data.</text>
</comment>
<keyword evidence="3" id="KW-1185">Reference proteome</keyword>
<accession>A0ABW6HM29</accession>
<reference evidence="2 3" key="1">
    <citation type="submission" date="2024-06" db="EMBL/GenBank/DDBJ databases">
        <title>Flavobacterium spp. isolated from glacier.</title>
        <authorList>
            <person name="Han D."/>
        </authorList>
    </citation>
    <scope>NUCLEOTIDE SEQUENCE [LARGE SCALE GENOMIC DNA]</scope>
    <source>
        <strain evidence="2 3">LB3P45</strain>
    </source>
</reference>
<dbReference type="Proteomes" id="UP001600039">
    <property type="component" value="Unassembled WGS sequence"/>
</dbReference>
<name>A0ABW6HM29_9FLAO</name>
<feature type="chain" id="PRO_5046676848" evidence="1">
    <location>
        <begin position="19"/>
        <end position="254"/>
    </location>
</feature>
<evidence type="ECO:0000313" key="3">
    <source>
        <dbReference type="Proteomes" id="UP001600039"/>
    </source>
</evidence>
<evidence type="ECO:0000256" key="1">
    <source>
        <dbReference type="SAM" id="SignalP"/>
    </source>
</evidence>